<accession>A0A1X0S8S7</accession>
<sequence length="61" mass="7258">MMELSKLYLTRDSVNDVLLIPAILEKLYQLQPIVRKTIDNSYQVIQEPEDSVYMTLYMRCM</sequence>
<protein>
    <submittedName>
        <fullName evidence="1">Uncharacterized protein</fullName>
    </submittedName>
</protein>
<gene>
    <name evidence="1" type="ORF">BCV71DRAFT_175309</name>
</gene>
<evidence type="ECO:0000313" key="2">
    <source>
        <dbReference type="Proteomes" id="UP000242381"/>
    </source>
</evidence>
<dbReference type="AlphaFoldDB" id="A0A1X0S8S7"/>
<dbReference type="OMA" id="MTLYMRC"/>
<organism evidence="1 2">
    <name type="scientific">Rhizopus microsporus</name>
    <dbReference type="NCBI Taxonomy" id="58291"/>
    <lineage>
        <taxon>Eukaryota</taxon>
        <taxon>Fungi</taxon>
        <taxon>Fungi incertae sedis</taxon>
        <taxon>Mucoromycota</taxon>
        <taxon>Mucoromycotina</taxon>
        <taxon>Mucoromycetes</taxon>
        <taxon>Mucorales</taxon>
        <taxon>Mucorineae</taxon>
        <taxon>Rhizopodaceae</taxon>
        <taxon>Rhizopus</taxon>
    </lineage>
</organism>
<dbReference type="EMBL" id="KV921290">
    <property type="protein sequence ID" value="ORE20664.1"/>
    <property type="molecule type" value="Genomic_DNA"/>
</dbReference>
<evidence type="ECO:0000313" key="1">
    <source>
        <dbReference type="EMBL" id="ORE20664.1"/>
    </source>
</evidence>
<name>A0A1X0S8S7_RHIZD</name>
<proteinExistence type="predicted"/>
<dbReference type="Proteomes" id="UP000242381">
    <property type="component" value="Unassembled WGS sequence"/>
</dbReference>
<reference evidence="1 2" key="1">
    <citation type="journal article" date="2016" name="Proc. Natl. Acad. Sci. U.S.A.">
        <title>Lipid metabolic changes in an early divergent fungus govern the establishment of a mutualistic symbiosis with endobacteria.</title>
        <authorList>
            <person name="Lastovetsky O.A."/>
            <person name="Gaspar M.L."/>
            <person name="Mondo S.J."/>
            <person name="LaButti K.M."/>
            <person name="Sandor L."/>
            <person name="Grigoriev I.V."/>
            <person name="Henry S.A."/>
            <person name="Pawlowska T.E."/>
        </authorList>
    </citation>
    <scope>NUCLEOTIDE SEQUENCE [LARGE SCALE GENOMIC DNA]</scope>
    <source>
        <strain evidence="1 2">ATCC 11559</strain>
    </source>
</reference>